<keyword evidence="4" id="KW-1185">Reference proteome</keyword>
<evidence type="ECO:0000256" key="1">
    <source>
        <dbReference type="SAM" id="Coils"/>
    </source>
</evidence>
<gene>
    <name evidence="3" type="ORF">BHQ17_16750</name>
</gene>
<accession>A0A1E3RPM6</accession>
<proteinExistence type="predicted"/>
<comment type="caution">
    <text evidence="3">The sequence shown here is derived from an EMBL/GenBank/DDBJ whole genome shotgun (WGS) entry which is preliminary data.</text>
</comment>
<evidence type="ECO:0000313" key="3">
    <source>
        <dbReference type="EMBL" id="ODQ91347.1"/>
    </source>
</evidence>
<dbReference type="OrthoDB" id="4715684at2"/>
<protein>
    <submittedName>
        <fullName evidence="3">Uncharacterized protein</fullName>
    </submittedName>
</protein>
<evidence type="ECO:0000256" key="2">
    <source>
        <dbReference type="SAM" id="MobiDB-lite"/>
    </source>
</evidence>
<feature type="coiled-coil region" evidence="1">
    <location>
        <begin position="238"/>
        <end position="265"/>
    </location>
</feature>
<feature type="region of interest" description="Disordered" evidence="2">
    <location>
        <begin position="273"/>
        <end position="295"/>
    </location>
</feature>
<sequence length="295" mass="31618">MSSAPEEAIIAAVEPGEESRGHPDLKRLSQQMQVRLQELGFSLLAASKLGILSRSTLTSLRDADRVPNLQTLDKLDDLLVWEPGSSRAVLDGGTAVPREQGVYRHLPKAQPDEAESAGDSGATLETLFDPNEDPKDWDYEGLVSAIERRLRELNMTKSKFAAIGGPGRSTLATLGRRGYVPTADTLDRIDRFLMWERGSALTVLRGGSPVRIGAAVAHPALVPLNAVRDGLKAVKIRLNRQAQSVAQLQSDVDEALSRVNVAIAEVGDPARRQALAPVSGSPTEGDAAGKGEIHD</sequence>
<dbReference type="Proteomes" id="UP000094243">
    <property type="component" value="Unassembled WGS sequence"/>
</dbReference>
<dbReference type="AlphaFoldDB" id="A0A1E3RPM6"/>
<feature type="region of interest" description="Disordered" evidence="2">
    <location>
        <begin position="108"/>
        <end position="132"/>
    </location>
</feature>
<name>A0A1E3RPM6_9MYCO</name>
<organism evidence="3 4">
    <name type="scientific">Mycolicibacterium holsaticum</name>
    <dbReference type="NCBI Taxonomy" id="152142"/>
    <lineage>
        <taxon>Bacteria</taxon>
        <taxon>Bacillati</taxon>
        <taxon>Actinomycetota</taxon>
        <taxon>Actinomycetes</taxon>
        <taxon>Mycobacteriales</taxon>
        <taxon>Mycobacteriaceae</taxon>
        <taxon>Mycolicibacterium</taxon>
    </lineage>
</organism>
<reference evidence="4" key="1">
    <citation type="submission" date="2016-09" db="EMBL/GenBank/DDBJ databases">
        <authorList>
            <person name="Greninger A.L."/>
            <person name="Jerome K.R."/>
            <person name="Mcnair B."/>
            <person name="Wallis C."/>
            <person name="Fang F."/>
        </authorList>
    </citation>
    <scope>NUCLEOTIDE SEQUENCE [LARGE SCALE GENOMIC DNA]</scope>
    <source>
        <strain evidence="4">M7</strain>
    </source>
</reference>
<dbReference type="EMBL" id="MIGZ01000100">
    <property type="protein sequence ID" value="ODQ91347.1"/>
    <property type="molecule type" value="Genomic_DNA"/>
</dbReference>
<keyword evidence="1" id="KW-0175">Coiled coil</keyword>
<evidence type="ECO:0000313" key="4">
    <source>
        <dbReference type="Proteomes" id="UP000094243"/>
    </source>
</evidence>